<evidence type="ECO:0000259" key="8">
    <source>
        <dbReference type="PROSITE" id="PS50928"/>
    </source>
</evidence>
<feature type="transmembrane region" description="Helical" evidence="7">
    <location>
        <begin position="77"/>
        <end position="98"/>
    </location>
</feature>
<dbReference type="GO" id="GO:0055085">
    <property type="term" value="P:transmembrane transport"/>
    <property type="evidence" value="ECO:0007669"/>
    <property type="project" value="InterPro"/>
</dbReference>
<keyword evidence="10" id="KW-1185">Reference proteome</keyword>
<evidence type="ECO:0000256" key="6">
    <source>
        <dbReference type="ARBA" id="ARBA00023136"/>
    </source>
</evidence>
<dbReference type="RefSeq" id="WP_175371263.1">
    <property type="nucleotide sequence ID" value="NZ_JABWCS010000203.1"/>
</dbReference>
<dbReference type="InterPro" id="IPR050809">
    <property type="entry name" value="UgpAE/MalFG_permease"/>
</dbReference>
<feature type="domain" description="ABC transmembrane type-1" evidence="8">
    <location>
        <begin position="73"/>
        <end position="287"/>
    </location>
</feature>
<protein>
    <submittedName>
        <fullName evidence="9">Sugar ABC transporter permease</fullName>
    </submittedName>
</protein>
<evidence type="ECO:0000256" key="1">
    <source>
        <dbReference type="ARBA" id="ARBA00004651"/>
    </source>
</evidence>
<dbReference type="PANTHER" id="PTHR43227">
    <property type="entry name" value="BLL4140 PROTEIN"/>
    <property type="match status" value="1"/>
</dbReference>
<dbReference type="AlphaFoldDB" id="A0A850EMD1"/>
<evidence type="ECO:0000256" key="2">
    <source>
        <dbReference type="ARBA" id="ARBA00022448"/>
    </source>
</evidence>
<keyword evidence="5 7" id="KW-1133">Transmembrane helix</keyword>
<dbReference type="CDD" id="cd06261">
    <property type="entry name" value="TM_PBP2"/>
    <property type="match status" value="1"/>
</dbReference>
<evidence type="ECO:0000256" key="7">
    <source>
        <dbReference type="RuleBase" id="RU363032"/>
    </source>
</evidence>
<dbReference type="GO" id="GO:0005886">
    <property type="term" value="C:plasma membrane"/>
    <property type="evidence" value="ECO:0007669"/>
    <property type="project" value="UniProtKB-SubCell"/>
</dbReference>
<dbReference type="Gene3D" id="1.10.3720.10">
    <property type="entry name" value="MetI-like"/>
    <property type="match status" value="1"/>
</dbReference>
<dbReference type="InterPro" id="IPR035906">
    <property type="entry name" value="MetI-like_sf"/>
</dbReference>
<evidence type="ECO:0000256" key="4">
    <source>
        <dbReference type="ARBA" id="ARBA00022692"/>
    </source>
</evidence>
<proteinExistence type="inferred from homology"/>
<dbReference type="Pfam" id="PF00528">
    <property type="entry name" value="BPD_transp_1"/>
    <property type="match status" value="1"/>
</dbReference>
<evidence type="ECO:0000256" key="5">
    <source>
        <dbReference type="ARBA" id="ARBA00022989"/>
    </source>
</evidence>
<feature type="transmembrane region" description="Helical" evidence="7">
    <location>
        <begin position="160"/>
        <end position="185"/>
    </location>
</feature>
<feature type="transmembrane region" description="Helical" evidence="7">
    <location>
        <begin position="271"/>
        <end position="291"/>
    </location>
</feature>
<organism evidence="9 10">
    <name type="scientific">Paenibacillus agri</name>
    <dbReference type="NCBI Taxonomy" id="2744309"/>
    <lineage>
        <taxon>Bacteria</taxon>
        <taxon>Bacillati</taxon>
        <taxon>Bacillota</taxon>
        <taxon>Bacilli</taxon>
        <taxon>Bacillales</taxon>
        <taxon>Paenibacillaceae</taxon>
        <taxon>Paenibacillus</taxon>
    </lineage>
</organism>
<dbReference type="Proteomes" id="UP000564806">
    <property type="component" value="Unassembled WGS sequence"/>
</dbReference>
<dbReference type="InterPro" id="IPR000515">
    <property type="entry name" value="MetI-like"/>
</dbReference>
<reference evidence="9" key="1">
    <citation type="submission" date="2020-06" db="EMBL/GenBank/DDBJ databases">
        <title>Paenibacillus sp. nov., isolated from soil.</title>
        <authorList>
            <person name="Seo Y.L."/>
        </authorList>
    </citation>
    <scope>NUCLEOTIDE SEQUENCE [LARGE SCALE GENOMIC DNA]</scope>
    <source>
        <strain evidence="9">JW14</strain>
    </source>
</reference>
<keyword evidence="2 7" id="KW-0813">Transport</keyword>
<feature type="transmembrane region" description="Helical" evidence="7">
    <location>
        <begin position="110"/>
        <end position="131"/>
    </location>
</feature>
<feature type="transmembrane region" description="Helical" evidence="7">
    <location>
        <begin position="206"/>
        <end position="229"/>
    </location>
</feature>
<comment type="caution">
    <text evidence="9">The sequence shown here is derived from an EMBL/GenBank/DDBJ whole genome shotgun (WGS) entry which is preliminary data.</text>
</comment>
<evidence type="ECO:0000313" key="10">
    <source>
        <dbReference type="Proteomes" id="UP000564806"/>
    </source>
</evidence>
<dbReference type="PANTHER" id="PTHR43227:SF7">
    <property type="entry name" value="ARABINOOLIGOSACCHARIDES TRANSPORT SYSTEM PERMEASE PROTEIN ARAP"/>
    <property type="match status" value="1"/>
</dbReference>
<keyword evidence="6 7" id="KW-0472">Membrane</keyword>
<dbReference type="PROSITE" id="PS50928">
    <property type="entry name" value="ABC_TM1"/>
    <property type="match status" value="1"/>
</dbReference>
<dbReference type="EMBL" id="JABWCS010000203">
    <property type="protein sequence ID" value="NUU60687.1"/>
    <property type="molecule type" value="Genomic_DNA"/>
</dbReference>
<comment type="similarity">
    <text evidence="7">Belongs to the binding-protein-dependent transport system permease family.</text>
</comment>
<evidence type="ECO:0000313" key="9">
    <source>
        <dbReference type="EMBL" id="NUU60687.1"/>
    </source>
</evidence>
<keyword evidence="4 7" id="KW-0812">Transmembrane</keyword>
<evidence type="ECO:0000256" key="3">
    <source>
        <dbReference type="ARBA" id="ARBA00022475"/>
    </source>
</evidence>
<comment type="subcellular location">
    <subcellularLocation>
        <location evidence="1 7">Cell membrane</location>
        <topology evidence="1 7">Multi-pass membrane protein</topology>
    </subcellularLocation>
</comment>
<accession>A0A850EMD1</accession>
<name>A0A850EMD1_9BACL</name>
<dbReference type="SUPFAM" id="SSF161098">
    <property type="entry name" value="MetI-like"/>
    <property type="match status" value="1"/>
</dbReference>
<sequence length="296" mass="32202">MSIKWSRTLKNQAFGMLLVAPATLLLSVTILIPLARSISTSFRGASLLSAEQPFIGLANYKALLSGQEFYHALSITLRYVACTVGIEIVLGLVSALLLNSRIRFRAFFRSILLIPWAIPTLVAALVFLLIYQADYGVLNGLLIQSGLTEKKLNVLNDLNLALYGIMGVAIWRQTPLAAVMTLAGLQGVPRDWYEAATIDGASKLKTFLYITLPALKPVLANVTLLMVVANFQMFTLFYALTGGGPADATQSLAIYTYETAFQAYDLGKGSAIGVIWMLLLLLIAVPLNRVAHRSMS</sequence>
<gene>
    <name evidence="9" type="ORF">HPT30_10060</name>
</gene>
<keyword evidence="3" id="KW-1003">Cell membrane</keyword>